<reference evidence="2 3" key="1">
    <citation type="submission" date="2006-02" db="EMBL/GenBank/DDBJ databases">
        <authorList>
            <person name="Waterbury J."/>
            <person name="Ferriera S."/>
            <person name="Johnson J."/>
            <person name="Kravitz S."/>
            <person name="Halpern A."/>
            <person name="Remington K."/>
            <person name="Beeson K."/>
            <person name="Tran B."/>
            <person name="Rogers Y.-H."/>
            <person name="Friedman R."/>
            <person name="Venter J.C."/>
        </authorList>
    </citation>
    <scope>NUCLEOTIDE SEQUENCE [LARGE SCALE GENOMIC DNA]</scope>
    <source>
        <strain evidence="2 3">Nb-231</strain>
    </source>
</reference>
<dbReference type="EMBL" id="AAOF01000004">
    <property type="protein sequence ID" value="EAR22129.1"/>
    <property type="molecule type" value="Genomic_DNA"/>
</dbReference>
<dbReference type="Proteomes" id="UP000003374">
    <property type="component" value="Unassembled WGS sequence"/>
</dbReference>
<name>A4BPX4_9GAMM</name>
<comment type="caution">
    <text evidence="2">The sequence shown here is derived from an EMBL/GenBank/DDBJ whole genome shotgun (WGS) entry which is preliminary data.</text>
</comment>
<evidence type="ECO:0000313" key="3">
    <source>
        <dbReference type="Proteomes" id="UP000003374"/>
    </source>
</evidence>
<organism evidence="2 3">
    <name type="scientific">Nitrococcus mobilis Nb-231</name>
    <dbReference type="NCBI Taxonomy" id="314278"/>
    <lineage>
        <taxon>Bacteria</taxon>
        <taxon>Pseudomonadati</taxon>
        <taxon>Pseudomonadota</taxon>
        <taxon>Gammaproteobacteria</taxon>
        <taxon>Chromatiales</taxon>
        <taxon>Ectothiorhodospiraceae</taxon>
        <taxon>Nitrococcus</taxon>
    </lineage>
</organism>
<evidence type="ECO:0000313" key="2">
    <source>
        <dbReference type="EMBL" id="EAR22129.1"/>
    </source>
</evidence>
<proteinExistence type="predicted"/>
<gene>
    <name evidence="2" type="ORF">NB231_04450</name>
</gene>
<feature type="region of interest" description="Disordered" evidence="1">
    <location>
        <begin position="17"/>
        <end position="48"/>
    </location>
</feature>
<dbReference type="AlphaFoldDB" id="A4BPX4"/>
<keyword evidence="3" id="KW-1185">Reference proteome</keyword>
<protein>
    <submittedName>
        <fullName evidence="2">Uncharacterized protein</fullName>
    </submittedName>
</protein>
<accession>A4BPX4</accession>
<dbReference type="HOGENOM" id="CLU_3155386_0_0_6"/>
<sequence>MSWLTLIALPLLLSLRKPDASTGPVPEAPPAALEISARSGADSAPIRS</sequence>
<dbReference type="RefSeq" id="WP_005000080.1">
    <property type="nucleotide sequence ID" value="NZ_CH672427.1"/>
</dbReference>
<evidence type="ECO:0000256" key="1">
    <source>
        <dbReference type="SAM" id="MobiDB-lite"/>
    </source>
</evidence>